<feature type="domain" description="ATP-grasp" evidence="3">
    <location>
        <begin position="134"/>
        <end position="327"/>
    </location>
</feature>
<organism evidence="4 5">
    <name type="scientific">Streptomyces meridianus</name>
    <dbReference type="NCBI Taxonomy" id="2938945"/>
    <lineage>
        <taxon>Bacteria</taxon>
        <taxon>Bacillati</taxon>
        <taxon>Actinomycetota</taxon>
        <taxon>Actinomycetes</taxon>
        <taxon>Kitasatosporales</taxon>
        <taxon>Streptomycetaceae</taxon>
        <taxon>Streptomyces</taxon>
    </lineage>
</organism>
<dbReference type="EMBL" id="JAMQGM010000027">
    <property type="protein sequence ID" value="MCM2578243.1"/>
    <property type="molecule type" value="Genomic_DNA"/>
</dbReference>
<dbReference type="SUPFAM" id="SSF56059">
    <property type="entry name" value="Glutathione synthetase ATP-binding domain-like"/>
    <property type="match status" value="1"/>
</dbReference>
<evidence type="ECO:0000256" key="2">
    <source>
        <dbReference type="SAM" id="MobiDB-lite"/>
    </source>
</evidence>
<dbReference type="RefSeq" id="WP_251414433.1">
    <property type="nucleotide sequence ID" value="NZ_JAMQGM010000027.1"/>
</dbReference>
<dbReference type="InterPro" id="IPR011761">
    <property type="entry name" value="ATP-grasp"/>
</dbReference>
<dbReference type="InterPro" id="IPR013815">
    <property type="entry name" value="ATP_grasp_subdomain_1"/>
</dbReference>
<gene>
    <name evidence="4" type="ORF">M1E25_12900</name>
</gene>
<evidence type="ECO:0000259" key="3">
    <source>
        <dbReference type="PROSITE" id="PS50975"/>
    </source>
</evidence>
<feature type="compositionally biased region" description="Polar residues" evidence="2">
    <location>
        <begin position="435"/>
        <end position="449"/>
    </location>
</feature>
<dbReference type="Gene3D" id="3.30.470.20">
    <property type="entry name" value="ATP-grasp fold, B domain"/>
    <property type="match status" value="1"/>
</dbReference>
<accession>A0ABT0X6T8</accession>
<evidence type="ECO:0000313" key="4">
    <source>
        <dbReference type="EMBL" id="MCM2578243.1"/>
    </source>
</evidence>
<reference evidence="4" key="1">
    <citation type="journal article" date="2023" name="Int. J. Syst. Evol. Microbiol.">
        <title>Streptomyces meridianus sp. nov. isolated from brackish water of the Tagus estuary in Alcochete, Portugal.</title>
        <authorList>
            <person name="Santos J.D.N."/>
            <person name="Klimek D."/>
            <person name="Calusinska M."/>
            <person name="Lobo Da Cunha A."/>
            <person name="Catita J."/>
            <person name="Goncalves H."/>
            <person name="Gonzalez I."/>
            <person name="Reyes F."/>
            <person name="Lage O.M."/>
        </authorList>
    </citation>
    <scope>NUCLEOTIDE SEQUENCE</scope>
    <source>
        <strain evidence="4">MTZ3.1</strain>
    </source>
</reference>
<keyword evidence="1" id="KW-0547">Nucleotide-binding</keyword>
<keyword evidence="5" id="KW-1185">Reference proteome</keyword>
<name>A0ABT0X6T8_9ACTN</name>
<dbReference type="PROSITE" id="PS50975">
    <property type="entry name" value="ATP_GRASP"/>
    <property type="match status" value="1"/>
</dbReference>
<evidence type="ECO:0000256" key="1">
    <source>
        <dbReference type="PROSITE-ProRule" id="PRU00409"/>
    </source>
</evidence>
<dbReference type="Proteomes" id="UP001167160">
    <property type="component" value="Unassembled WGS sequence"/>
</dbReference>
<proteinExistence type="predicted"/>
<evidence type="ECO:0000313" key="5">
    <source>
        <dbReference type="Proteomes" id="UP001167160"/>
    </source>
</evidence>
<protein>
    <submittedName>
        <fullName evidence="4">ATP-grasp domain-containing protein</fullName>
    </submittedName>
</protein>
<dbReference type="Gene3D" id="3.30.1490.20">
    <property type="entry name" value="ATP-grasp fold, A domain"/>
    <property type="match status" value="1"/>
</dbReference>
<keyword evidence="1" id="KW-0067">ATP-binding</keyword>
<feature type="region of interest" description="Disordered" evidence="2">
    <location>
        <begin position="406"/>
        <end position="449"/>
    </location>
</feature>
<comment type="caution">
    <text evidence="4">The sequence shown here is derived from an EMBL/GenBank/DDBJ whole genome shotgun (WGS) entry which is preliminary data.</text>
</comment>
<sequence>MRHRPVSFDTEVPALVLRLDRNPYHHGTLGAARSLGRAGIEVHSLVESPRSPVNHSRFVHRAHDWPGGAPSAGRFVEALQQVSERIGRPAVLIPMDDRSAISTARWADRLADRYLLPRQSSFLLRQVADKVQLARLCEQWDVPHPRTVVPGSSREAAAAAKELGLPVVAKWSRPWLLDAATGLRSTSLVRTADEARRLFDQSGRAGSRLLLQRHLPGGRGTDWFYHGCFAGPAGCLIGGTGRKELAWPPGAGLTAVGRWLPNPQVEESAVRLATNLGYRGILDLDFRRDAEGKYHLLDFNPRPGAQFRLFTDRSGLDVVRALHLDLTGRNVTTPQPVAGRLFVAENYALLSALAAARKPRPRAGRAAAAAETAATGRERNAEAAWFAADDPAPFFAMAAGWTRRAGRKGLERLRRTRRPPAPTLRPVRRADDRPSQCNDQRAGASCTTW</sequence>